<keyword evidence="2" id="KW-1133">Transmembrane helix</keyword>
<dbReference type="PANTHER" id="PTHR36408:SF1">
    <property type="entry name" value="TRANSMEMBRANE PROTEIN"/>
    <property type="match status" value="1"/>
</dbReference>
<gene>
    <name evidence="3" type="ORF">LTRI10_LOCUS40302</name>
</gene>
<evidence type="ECO:0000256" key="2">
    <source>
        <dbReference type="SAM" id="Phobius"/>
    </source>
</evidence>
<dbReference type="PANTHER" id="PTHR36408">
    <property type="entry name" value="TRANSMEMBRANE PROTEIN"/>
    <property type="match status" value="1"/>
</dbReference>
<name>A0AAV2FP73_9ROSI</name>
<dbReference type="Proteomes" id="UP001497516">
    <property type="component" value="Chromosome 7"/>
</dbReference>
<accession>A0AAV2FP73</accession>
<organism evidence="3 4">
    <name type="scientific">Linum trigynum</name>
    <dbReference type="NCBI Taxonomy" id="586398"/>
    <lineage>
        <taxon>Eukaryota</taxon>
        <taxon>Viridiplantae</taxon>
        <taxon>Streptophyta</taxon>
        <taxon>Embryophyta</taxon>
        <taxon>Tracheophyta</taxon>
        <taxon>Spermatophyta</taxon>
        <taxon>Magnoliopsida</taxon>
        <taxon>eudicotyledons</taxon>
        <taxon>Gunneridae</taxon>
        <taxon>Pentapetalae</taxon>
        <taxon>rosids</taxon>
        <taxon>fabids</taxon>
        <taxon>Malpighiales</taxon>
        <taxon>Linaceae</taxon>
        <taxon>Linum</taxon>
    </lineage>
</organism>
<evidence type="ECO:0000256" key="1">
    <source>
        <dbReference type="SAM" id="MobiDB-lite"/>
    </source>
</evidence>
<feature type="region of interest" description="Disordered" evidence="1">
    <location>
        <begin position="281"/>
        <end position="324"/>
    </location>
</feature>
<feature type="compositionally biased region" description="Basic and acidic residues" evidence="1">
    <location>
        <begin position="300"/>
        <end position="311"/>
    </location>
</feature>
<dbReference type="AlphaFoldDB" id="A0AAV2FP73"/>
<keyword evidence="2" id="KW-0812">Transmembrane</keyword>
<keyword evidence="2" id="KW-0472">Membrane</keyword>
<protein>
    <recommendedName>
        <fullName evidence="5">Transmembrane protein</fullName>
    </recommendedName>
</protein>
<evidence type="ECO:0008006" key="5">
    <source>
        <dbReference type="Google" id="ProtNLM"/>
    </source>
</evidence>
<reference evidence="3 4" key="1">
    <citation type="submission" date="2024-04" db="EMBL/GenBank/DDBJ databases">
        <authorList>
            <person name="Fracassetti M."/>
        </authorList>
    </citation>
    <scope>NUCLEOTIDE SEQUENCE [LARGE SCALE GENOMIC DNA]</scope>
</reference>
<keyword evidence="4" id="KW-1185">Reference proteome</keyword>
<evidence type="ECO:0000313" key="4">
    <source>
        <dbReference type="Proteomes" id="UP001497516"/>
    </source>
</evidence>
<dbReference type="GO" id="GO:0009941">
    <property type="term" value="C:chloroplast envelope"/>
    <property type="evidence" value="ECO:0007669"/>
    <property type="project" value="TreeGrafter"/>
</dbReference>
<feature type="transmembrane region" description="Helical" evidence="2">
    <location>
        <begin position="127"/>
        <end position="156"/>
    </location>
</feature>
<feature type="transmembrane region" description="Helical" evidence="2">
    <location>
        <begin position="93"/>
        <end position="115"/>
    </location>
</feature>
<sequence length="324" mass="35601">MLLTSQQQLFINSPPPQISPLCSNTSGTTLKLSVQHPCLRPSLNSSLRLAGYEPQSPPWNSTVRPRNFSPFAYGSDDSITTPSSAGAGVTLDACLAIAEFLCIFSSAIVTVSYALNCTVLSGRKTASAVLGVIGSNGAFAWGVLLLLSGVVIGGWIRRRQWRRICKESAREGRDSVNLLERIEKLEEDLRSSATIVRVLSRQLEKLGIRFRLTRKALKEPIAEAAALAQRNSEATRALAMQEDILERELGEVQKVLLAMQEQQEKQLDLILAITKFGKLSGTKQEHRPQQDVVKSSQLTEEVKQFDTHERQVSGARKGTNNDTS</sequence>
<proteinExistence type="predicted"/>
<dbReference type="EMBL" id="OZ034820">
    <property type="protein sequence ID" value="CAL1400156.1"/>
    <property type="molecule type" value="Genomic_DNA"/>
</dbReference>
<evidence type="ECO:0000313" key="3">
    <source>
        <dbReference type="EMBL" id="CAL1400156.1"/>
    </source>
</evidence>